<dbReference type="Gene3D" id="3.40.30.10">
    <property type="entry name" value="Glutaredoxin"/>
    <property type="match status" value="1"/>
</dbReference>
<proteinExistence type="predicted"/>
<dbReference type="InterPro" id="IPR029068">
    <property type="entry name" value="Glyas_Bleomycin-R_OHBP_Dase"/>
</dbReference>
<reference evidence="4" key="1">
    <citation type="journal article" date="2015" name="PLoS Genet.">
        <title>Genome Sequence and Transcriptome Analyses of Chrysochromulina tobin: Metabolic Tools for Enhanced Algal Fitness in the Prominent Order Prymnesiales (Haptophyceae).</title>
        <authorList>
            <person name="Hovde B.T."/>
            <person name="Deodato C.R."/>
            <person name="Hunsperger H.M."/>
            <person name="Ryken S.A."/>
            <person name="Yost W."/>
            <person name="Jha R.K."/>
            <person name="Patterson J."/>
            <person name="Monnat R.J. Jr."/>
            <person name="Barlow S.B."/>
            <person name="Starkenburg S.R."/>
            <person name="Cattolico R.A."/>
        </authorList>
    </citation>
    <scope>NUCLEOTIDE SEQUENCE</scope>
    <source>
        <strain evidence="4">CCMP291</strain>
    </source>
</reference>
<sequence>MVDHIGVSSKLSGNMRTLHWVTKIGSLKNSLRFYELVFGFRVLRHEEFESGCEATCNGPYGGAWSKTMVGLGNENDNFVFELTYNYGIDSYASGNDVQYFAVAMPEAVPRAQAFGYGVEYAGGMPVIKGPDNFRYKIVEPSAGRAERILAVGLRSTDLAATKQYWCDVLGMTVFPTPAGCDAGHKSSLTVGWAAEQTHLQFIDVGDSAPMDHALASGRIANSCRAVYPFYEAAEASGKGSIMNKPITLPTPGKADVVVTILADPDGYEICFVGDIGFYDLAKPLYDKVNWELRATRGGDGAAPPKPDQKHQAKGLRAVTESSQVSSLAASSATGVVVLDFGAGWCKNCKSILPFVETLATALPDVAFATVDIDEAGELVEAYQITAVPHFVVLKGGAKVDEYVGSKGTDLEAKVRAALAVAL</sequence>
<dbReference type="InterPro" id="IPR043193">
    <property type="entry name" value="GLOD4"/>
</dbReference>
<dbReference type="SUPFAM" id="SSF54593">
    <property type="entry name" value="Glyoxalase/Bleomycin resistance protein/Dihydroxybiphenyl dioxygenase"/>
    <property type="match status" value="2"/>
</dbReference>
<protein>
    <submittedName>
        <fullName evidence="3">Glyoxalase domain-containing protein 4-like protein</fullName>
    </submittedName>
</protein>
<feature type="domain" description="Thioredoxin" evidence="1">
    <location>
        <begin position="304"/>
        <end position="422"/>
    </location>
</feature>
<accession>A0A0M0J531</accession>
<evidence type="ECO:0000313" key="3">
    <source>
        <dbReference type="EMBL" id="KOO21580.1"/>
    </source>
</evidence>
<name>A0A0M0J531_9EUKA</name>
<dbReference type="InterPro" id="IPR036249">
    <property type="entry name" value="Thioredoxin-like_sf"/>
</dbReference>
<dbReference type="Proteomes" id="UP000037460">
    <property type="component" value="Unassembled WGS sequence"/>
</dbReference>
<evidence type="ECO:0000259" key="1">
    <source>
        <dbReference type="PROSITE" id="PS51352"/>
    </source>
</evidence>
<comment type="caution">
    <text evidence="3">The sequence shown here is derived from an EMBL/GenBank/DDBJ whole genome shotgun (WGS) entry which is preliminary data.</text>
</comment>
<organism evidence="3 4">
    <name type="scientific">Chrysochromulina tobinii</name>
    <dbReference type="NCBI Taxonomy" id="1460289"/>
    <lineage>
        <taxon>Eukaryota</taxon>
        <taxon>Haptista</taxon>
        <taxon>Haptophyta</taxon>
        <taxon>Prymnesiophyceae</taxon>
        <taxon>Prymnesiales</taxon>
        <taxon>Chrysochromulinaceae</taxon>
        <taxon>Chrysochromulina</taxon>
    </lineage>
</organism>
<dbReference type="CDD" id="cd02947">
    <property type="entry name" value="TRX_family"/>
    <property type="match status" value="1"/>
</dbReference>
<dbReference type="PANTHER" id="PTHR46466">
    <property type="entry name" value="GLYOXALASE DOMAIN-CONTAINING PROTEIN 4"/>
    <property type="match status" value="1"/>
</dbReference>
<feature type="domain" description="VOC" evidence="2">
    <location>
        <begin position="147"/>
        <end position="274"/>
    </location>
</feature>
<dbReference type="EMBL" id="JWZX01003350">
    <property type="protein sequence ID" value="KOO21580.1"/>
    <property type="molecule type" value="Genomic_DNA"/>
</dbReference>
<evidence type="ECO:0000259" key="2">
    <source>
        <dbReference type="PROSITE" id="PS51819"/>
    </source>
</evidence>
<gene>
    <name evidence="3" type="ORF">Ctob_000543</name>
</gene>
<keyword evidence="4" id="KW-1185">Reference proteome</keyword>
<dbReference type="InterPro" id="IPR013766">
    <property type="entry name" value="Thioredoxin_domain"/>
</dbReference>
<dbReference type="AlphaFoldDB" id="A0A0M0J531"/>
<evidence type="ECO:0000313" key="4">
    <source>
        <dbReference type="Proteomes" id="UP000037460"/>
    </source>
</evidence>
<feature type="domain" description="VOC" evidence="2">
    <location>
        <begin position="16"/>
        <end position="140"/>
    </location>
</feature>
<dbReference type="Pfam" id="PF21701">
    <property type="entry name" value="GLOD4_C"/>
    <property type="match status" value="1"/>
</dbReference>
<dbReference type="OrthoDB" id="1545884at2759"/>
<dbReference type="Gene3D" id="3.10.180.10">
    <property type="entry name" value="2,3-Dihydroxybiphenyl 1,2-Dioxygenase, domain 1"/>
    <property type="match status" value="2"/>
</dbReference>
<dbReference type="PROSITE" id="PS51819">
    <property type="entry name" value="VOC"/>
    <property type="match status" value="2"/>
</dbReference>
<dbReference type="PANTHER" id="PTHR46466:SF1">
    <property type="entry name" value="GLYOXALASE DOMAIN-CONTAINING PROTEIN 4"/>
    <property type="match status" value="1"/>
</dbReference>
<dbReference type="InterPro" id="IPR037523">
    <property type="entry name" value="VOC_core"/>
</dbReference>
<dbReference type="PROSITE" id="PS51352">
    <property type="entry name" value="THIOREDOXIN_2"/>
    <property type="match status" value="1"/>
</dbReference>
<dbReference type="Pfam" id="PF00085">
    <property type="entry name" value="Thioredoxin"/>
    <property type="match status" value="1"/>
</dbReference>
<dbReference type="SUPFAM" id="SSF52833">
    <property type="entry name" value="Thioredoxin-like"/>
    <property type="match status" value="1"/>
</dbReference>